<accession>H9ZV55</accession>
<dbReference type="PATRIC" id="fig|798128.4.peg.2328"/>
<reference evidence="1 2" key="1">
    <citation type="journal article" date="2013" name="Genome Announc.">
        <title>Whole Genome Sequencing of Thermus oshimai JL-2 and Thermus thermophilus JL-18, Incomplete Denitrifiers from the United States Great Basin.</title>
        <authorList>
            <person name="Murugapiran S.K."/>
            <person name="Huntemann M."/>
            <person name="Wei C.L."/>
            <person name="Han J."/>
            <person name="Detter J.C."/>
            <person name="Han C.S."/>
            <person name="Erkkila T.H."/>
            <person name="Teshima H."/>
            <person name="Chen A."/>
            <person name="Kyrpides N."/>
            <person name="Mavrommatis K."/>
            <person name="Markowitz V."/>
            <person name="Szeto E."/>
            <person name="Ivanova N."/>
            <person name="Pagani I."/>
            <person name="Lam J."/>
            <person name="McDonald A.I."/>
            <person name="Dodsworth J.A."/>
            <person name="Pati A."/>
            <person name="Goodwin L."/>
            <person name="Peters L."/>
            <person name="Pitluck S."/>
            <person name="Woyke T."/>
            <person name="Hedlund B.P."/>
        </authorList>
    </citation>
    <scope>NUCLEOTIDE SEQUENCE [LARGE SCALE GENOMIC DNA]</scope>
    <source>
        <strain evidence="1 2">JL-18</strain>
        <plasmid evidence="1 2">pTTJL1802</plasmid>
    </source>
</reference>
<evidence type="ECO:0000313" key="1">
    <source>
        <dbReference type="EMBL" id="AFH40215.1"/>
    </source>
</evidence>
<evidence type="ECO:0000313" key="2">
    <source>
        <dbReference type="Proteomes" id="UP000007388"/>
    </source>
</evidence>
<dbReference type="EMBL" id="CP003254">
    <property type="protein sequence ID" value="AFH40215.1"/>
    <property type="molecule type" value="Genomic_DNA"/>
</dbReference>
<dbReference type="HOGENOM" id="CLU_2319183_0_0_0"/>
<organism evidence="1 2">
    <name type="scientific">Thermus thermophilus JL-18</name>
    <dbReference type="NCBI Taxonomy" id="798128"/>
    <lineage>
        <taxon>Bacteria</taxon>
        <taxon>Thermotogati</taxon>
        <taxon>Deinococcota</taxon>
        <taxon>Deinococci</taxon>
        <taxon>Thermales</taxon>
        <taxon>Thermaceae</taxon>
        <taxon>Thermus</taxon>
    </lineage>
</organism>
<name>H9ZV55_THETH</name>
<keyword evidence="1" id="KW-0614">Plasmid</keyword>
<proteinExistence type="predicted"/>
<protein>
    <submittedName>
        <fullName evidence="1">Uncharacterized protein</fullName>
    </submittedName>
</protein>
<dbReference type="RefSeq" id="WP_014632240.1">
    <property type="nucleotide sequence ID" value="NC_017590.1"/>
</dbReference>
<gene>
    <name evidence="1" type="ORF">TtJL18_2389</name>
</gene>
<dbReference type="Proteomes" id="UP000007388">
    <property type="component" value="Plasmid pTTJL1802"/>
</dbReference>
<dbReference type="KEGG" id="ttl:TtJL18_2389"/>
<dbReference type="AlphaFoldDB" id="H9ZV55"/>
<geneLocation type="plasmid" evidence="1 2">
    <name>pTTJL1802</name>
</geneLocation>
<sequence length="99" mass="10609">MVGAEAIEALGREILEALKRRTGAEGEGYVLWGLTPEELITSLTGLAKEVPALVPRLPLYAERIRQGGFTLLVLLVGQEGEVYLVGTEAPLELLPRGVA</sequence>